<evidence type="ECO:0000256" key="2">
    <source>
        <dbReference type="ARBA" id="ARBA00007261"/>
    </source>
</evidence>
<feature type="domain" description="Peptidase M16 N-terminal" evidence="5">
    <location>
        <begin position="46"/>
        <end position="184"/>
    </location>
</feature>
<dbReference type="PROSITE" id="PS00143">
    <property type="entry name" value="INSULINASE"/>
    <property type="match status" value="1"/>
</dbReference>
<dbReference type="AlphaFoldDB" id="A0A1I5MLV9"/>
<evidence type="ECO:0000259" key="5">
    <source>
        <dbReference type="Pfam" id="PF00675"/>
    </source>
</evidence>
<dbReference type="Pfam" id="PF00675">
    <property type="entry name" value="Peptidase_M16"/>
    <property type="match status" value="1"/>
</dbReference>
<feature type="signal peptide" evidence="4">
    <location>
        <begin position="1"/>
        <end position="22"/>
    </location>
</feature>
<evidence type="ECO:0000259" key="6">
    <source>
        <dbReference type="Pfam" id="PF05193"/>
    </source>
</evidence>
<dbReference type="SUPFAM" id="SSF63411">
    <property type="entry name" value="LuxS/MPP-like metallohydrolase"/>
    <property type="match status" value="3"/>
</dbReference>
<evidence type="ECO:0000256" key="3">
    <source>
        <dbReference type="RuleBase" id="RU004447"/>
    </source>
</evidence>
<keyword evidence="7" id="KW-0645">Protease</keyword>
<dbReference type="PROSITE" id="PS51257">
    <property type="entry name" value="PROKAR_LIPOPROTEIN"/>
    <property type="match status" value="1"/>
</dbReference>
<dbReference type="OrthoDB" id="9811314at2"/>
<dbReference type="RefSeq" id="WP_074926037.1">
    <property type="nucleotide sequence ID" value="NZ_FOWR01000008.1"/>
</dbReference>
<dbReference type="InterPro" id="IPR011765">
    <property type="entry name" value="Pept_M16_N"/>
</dbReference>
<proteinExistence type="inferred from homology"/>
<evidence type="ECO:0000256" key="1">
    <source>
        <dbReference type="ARBA" id="ARBA00001947"/>
    </source>
</evidence>
<keyword evidence="7" id="KW-0378">Hydrolase</keyword>
<sequence length="923" mass="102886">MRLLVTLATLFLLMGCQSTSNSKLDADPEWVTGKLENGLTYHIYASDKHTPVSLRFIFEAGSLQETDTQLGYAHFVEHMAFNGSEHFEQNGILDYMRSIGATFGPDVNAYTSEKNTVYVLDLPNNAHLDKAFNWFNDIANGLNLDANEVEKEKGVIVGEWRDSRRENKSAYMYMYEKAIAQSQLAARDPIGTVPSIESATDVSLRQFYETWYQPQLAHLVVVGDVSVEEIKAHIQRELGKWERGNTPAPDTYVIPTPLPETILQPALSAEGASASFAYDLGPTATENKGQLFNQWTNEGTAYLIRERLEDELLSITGKPNSVEVGITSAGERDFLIIRGLFPAERREEAQTVIVETLASMRDRGVDEKAVGNIRWYQDARKYYRQYDDNLLPKDRISNFTWAFMRGEPSLGTEDLLSLRLAWSRTLNRYGVSDHLEAMLSSEPVVFGFWLDDEQEAQVEDLLVDAHTRLMEQGKKRGSRGGNTLLAAVSHNGTVIAEQKKTETLNVWTLSNGVEVWYQQNPKAKEQVRIVVGDKGGRALLPEHLVSASFLMPDALFLSGLAGQDAQGISRYLNERSTAIWPEITPTRHALHIDTNRYYMDDALALTHHLIQSPAFTEEGLALSKQKVSEDFKNFHASINGKYDDAVFNKLRNDNPAYRLSTVEDIDATSLADISAVHDVYFSKARNTKVYIVGNLSPNRIKRAVAKNLGGIVFAEPSVPELNIQSDTWSPALSDVLGVSEEEKGKGLSALYVLSEVENDQSAEVVFIDDILSRIATRKVLNSVREQASLSYSPGSFELSIDNEKYTGWAFAASVNPHQAKQANDLFEGVVQDMAKGVSDDEATVASTQLREALQGLDENAHHQANIFSRYLFNGWGVDALLDVNKTIDGISPEEISDRAKLIFGKQSKVVRAYNMPEGVELPE</sequence>
<organism evidence="7 8">
    <name type="scientific">Enterovibrio norvegicus DSM 15893</name>
    <dbReference type="NCBI Taxonomy" id="1121869"/>
    <lineage>
        <taxon>Bacteria</taxon>
        <taxon>Pseudomonadati</taxon>
        <taxon>Pseudomonadota</taxon>
        <taxon>Gammaproteobacteria</taxon>
        <taxon>Vibrionales</taxon>
        <taxon>Vibrionaceae</taxon>
        <taxon>Enterovibrio</taxon>
    </lineage>
</organism>
<dbReference type="PANTHER" id="PTHR11851">
    <property type="entry name" value="METALLOPROTEASE"/>
    <property type="match status" value="1"/>
</dbReference>
<evidence type="ECO:0000256" key="4">
    <source>
        <dbReference type="SAM" id="SignalP"/>
    </source>
</evidence>
<evidence type="ECO:0000313" key="7">
    <source>
        <dbReference type="EMBL" id="SFP10594.1"/>
    </source>
</evidence>
<dbReference type="GO" id="GO:0046872">
    <property type="term" value="F:metal ion binding"/>
    <property type="evidence" value="ECO:0007669"/>
    <property type="project" value="InterPro"/>
</dbReference>
<dbReference type="GO" id="GO:0006508">
    <property type="term" value="P:proteolysis"/>
    <property type="evidence" value="ECO:0007669"/>
    <property type="project" value="UniProtKB-KW"/>
</dbReference>
<comment type="similarity">
    <text evidence="2 3">Belongs to the peptidase M16 family.</text>
</comment>
<dbReference type="STRING" id="1121869.SAMN03084138_01320"/>
<gene>
    <name evidence="7" type="ORF">SAMN03084138_01320</name>
</gene>
<dbReference type="PANTHER" id="PTHR11851:SF49">
    <property type="entry name" value="MITOCHONDRIAL-PROCESSING PEPTIDASE SUBUNIT ALPHA"/>
    <property type="match status" value="1"/>
</dbReference>
<dbReference type="GO" id="GO:0004222">
    <property type="term" value="F:metalloendopeptidase activity"/>
    <property type="evidence" value="ECO:0007669"/>
    <property type="project" value="InterPro"/>
</dbReference>
<dbReference type="InterPro" id="IPR001431">
    <property type="entry name" value="Pept_M16_Zn_BS"/>
</dbReference>
<dbReference type="Pfam" id="PF05193">
    <property type="entry name" value="Peptidase_M16_C"/>
    <property type="match status" value="2"/>
</dbReference>
<name>A0A1I5MLV9_9GAMM</name>
<dbReference type="InterPro" id="IPR011249">
    <property type="entry name" value="Metalloenz_LuxS/M16"/>
</dbReference>
<dbReference type="Proteomes" id="UP000182692">
    <property type="component" value="Unassembled WGS sequence"/>
</dbReference>
<dbReference type="EMBL" id="FOWR01000008">
    <property type="protein sequence ID" value="SFP10594.1"/>
    <property type="molecule type" value="Genomic_DNA"/>
</dbReference>
<evidence type="ECO:0000313" key="8">
    <source>
        <dbReference type="Proteomes" id="UP000182692"/>
    </source>
</evidence>
<feature type="chain" id="PRO_5010231553" evidence="4">
    <location>
        <begin position="23"/>
        <end position="923"/>
    </location>
</feature>
<protein>
    <submittedName>
        <fullName evidence="7">Zinc protease</fullName>
    </submittedName>
</protein>
<comment type="cofactor">
    <cofactor evidence="1">
        <name>Zn(2+)</name>
        <dbReference type="ChEBI" id="CHEBI:29105"/>
    </cofactor>
</comment>
<dbReference type="InterPro" id="IPR007863">
    <property type="entry name" value="Peptidase_M16_C"/>
</dbReference>
<feature type="domain" description="Peptidase M16 C-terminal" evidence="6">
    <location>
        <begin position="203"/>
        <end position="372"/>
    </location>
</feature>
<dbReference type="Gene3D" id="3.30.830.10">
    <property type="entry name" value="Metalloenzyme, LuxS/M16 peptidase-like"/>
    <property type="match status" value="4"/>
</dbReference>
<accession>A0A1I5MLV9</accession>
<dbReference type="GeneID" id="35872058"/>
<dbReference type="InterPro" id="IPR050361">
    <property type="entry name" value="MPP/UQCRC_Complex"/>
</dbReference>
<reference evidence="7 8" key="1">
    <citation type="submission" date="2016-10" db="EMBL/GenBank/DDBJ databases">
        <authorList>
            <person name="de Groot N.N."/>
        </authorList>
    </citation>
    <scope>NUCLEOTIDE SEQUENCE [LARGE SCALE GENOMIC DNA]</scope>
    <source>
        <strain evidence="7 8">DSM 15893</strain>
    </source>
</reference>
<feature type="domain" description="Peptidase M16 C-terminal" evidence="6">
    <location>
        <begin position="670"/>
        <end position="845"/>
    </location>
</feature>
<keyword evidence="4" id="KW-0732">Signal</keyword>